<dbReference type="GO" id="GO:0030598">
    <property type="term" value="F:rRNA N-glycosylase activity"/>
    <property type="evidence" value="ECO:0007669"/>
    <property type="project" value="UniProtKB-EC"/>
</dbReference>
<reference evidence="2" key="1">
    <citation type="submission" date="2022-02" db="EMBL/GenBank/DDBJ databases">
        <authorList>
            <person name="Henning P.M."/>
            <person name="McCubbin A.G."/>
            <person name="Shore J.S."/>
        </authorList>
    </citation>
    <scope>NUCLEOTIDE SEQUENCE</scope>
    <source>
        <strain evidence="2">F60SS</strain>
        <tissue evidence="2">Leaves</tissue>
    </source>
</reference>
<comment type="similarity">
    <text evidence="1">Belongs to the ribosome-inactivating protein family.</text>
</comment>
<comment type="catalytic activity">
    <reaction evidence="1">
        <text>Endohydrolysis of the N-glycosidic bond at one specific adenosine on the 28S rRNA.</text>
        <dbReference type="EC" id="3.2.2.22"/>
    </reaction>
</comment>
<dbReference type="Pfam" id="PF00161">
    <property type="entry name" value="RIP"/>
    <property type="match status" value="1"/>
</dbReference>
<dbReference type="GO" id="GO:0006952">
    <property type="term" value="P:defense response"/>
    <property type="evidence" value="ECO:0007669"/>
    <property type="project" value="UniProtKB-KW"/>
</dbReference>
<dbReference type="EMBL" id="JAKUCV010007488">
    <property type="protein sequence ID" value="KAJ4823283.1"/>
    <property type="molecule type" value="Genomic_DNA"/>
</dbReference>
<evidence type="ECO:0000256" key="1">
    <source>
        <dbReference type="RuleBase" id="RU004915"/>
    </source>
</evidence>
<keyword evidence="1" id="KW-0378">Hydrolase</keyword>
<dbReference type="AlphaFoldDB" id="A0A9Q0F1S4"/>
<comment type="caution">
    <text evidence="2">The sequence shown here is derived from an EMBL/GenBank/DDBJ whole genome shotgun (WGS) entry which is preliminary data.</text>
</comment>
<dbReference type="PANTHER" id="PTHR33453:SF34">
    <property type="entry name" value="RIBOSOME-INACTIVATING PROTEIN"/>
    <property type="match status" value="1"/>
</dbReference>
<keyword evidence="1" id="KW-0800">Toxin</keyword>
<proteinExistence type="inferred from homology"/>
<organism evidence="2 3">
    <name type="scientific">Turnera subulata</name>
    <dbReference type="NCBI Taxonomy" id="218843"/>
    <lineage>
        <taxon>Eukaryota</taxon>
        <taxon>Viridiplantae</taxon>
        <taxon>Streptophyta</taxon>
        <taxon>Embryophyta</taxon>
        <taxon>Tracheophyta</taxon>
        <taxon>Spermatophyta</taxon>
        <taxon>Magnoliopsida</taxon>
        <taxon>eudicotyledons</taxon>
        <taxon>Gunneridae</taxon>
        <taxon>Pentapetalae</taxon>
        <taxon>rosids</taxon>
        <taxon>fabids</taxon>
        <taxon>Malpighiales</taxon>
        <taxon>Passifloraceae</taxon>
        <taxon>Turnera</taxon>
    </lineage>
</organism>
<dbReference type="Proteomes" id="UP001141552">
    <property type="component" value="Unassembled WGS sequence"/>
</dbReference>
<sequence>MAIGFNTENAIVETYRAFIKALRDAVSSGREVEFMAVLRNATTVPANQRFIEVVLTNDVPDTAITLAIDITNMYVVAYRSGDSCWFLDDADYPPNAAPGSSVFPDIPAGPRRRTLRFSGRYEGGNHSLQSVAGSNREGIELGMTMLGQAIGLLSRGDAVRDSERARSFIIIIQMISEAVRFQYIENRVTDHMPVVEGDQYDGLFEPDMHMLSLENSWSDLSQQIQRAQANGGAFPRPLTLHDRAGNGYNVDEVTFNVFAETKLIKHDEL</sequence>
<keyword evidence="3" id="KW-1185">Reference proteome</keyword>
<gene>
    <name evidence="2" type="ORF">Tsubulata_028460</name>
</gene>
<dbReference type="InterPro" id="IPR016138">
    <property type="entry name" value="Ribosome_inactivat_prot_sub1"/>
</dbReference>
<dbReference type="SUPFAM" id="SSF56371">
    <property type="entry name" value="Ribosome inactivating proteins (RIP)"/>
    <property type="match status" value="1"/>
</dbReference>
<dbReference type="GO" id="GO:0017148">
    <property type="term" value="P:negative regulation of translation"/>
    <property type="evidence" value="ECO:0007669"/>
    <property type="project" value="UniProtKB-KW"/>
</dbReference>
<name>A0A9Q0F1S4_9ROSI</name>
<dbReference type="PRINTS" id="PR00396">
    <property type="entry name" value="SHIGARICIN"/>
</dbReference>
<dbReference type="GO" id="GO:0090729">
    <property type="term" value="F:toxin activity"/>
    <property type="evidence" value="ECO:0007669"/>
    <property type="project" value="UniProtKB-KW"/>
</dbReference>
<dbReference type="OrthoDB" id="1704365at2759"/>
<dbReference type="EC" id="3.2.2.22" evidence="1"/>
<accession>A0A9Q0F1S4</accession>
<dbReference type="InterPro" id="IPR001574">
    <property type="entry name" value="Ribosome_inactivat_prot"/>
</dbReference>
<dbReference type="InterPro" id="IPR016139">
    <property type="entry name" value="Ribosome_inactivat_prot_sub2"/>
</dbReference>
<protein>
    <recommendedName>
        <fullName evidence="1">rRNA N-glycosylase</fullName>
        <ecNumber evidence="1">3.2.2.22</ecNumber>
    </recommendedName>
</protein>
<evidence type="ECO:0000313" key="3">
    <source>
        <dbReference type="Proteomes" id="UP001141552"/>
    </source>
</evidence>
<reference evidence="2" key="2">
    <citation type="journal article" date="2023" name="Plants (Basel)">
        <title>Annotation of the Turnera subulata (Passifloraceae) Draft Genome Reveals the S-Locus Evolved after the Divergence of Turneroideae from Passifloroideae in a Stepwise Manner.</title>
        <authorList>
            <person name="Henning P.M."/>
            <person name="Roalson E.H."/>
            <person name="Mir W."/>
            <person name="McCubbin A.G."/>
            <person name="Shore J.S."/>
        </authorList>
    </citation>
    <scope>NUCLEOTIDE SEQUENCE</scope>
    <source>
        <strain evidence="2">F60SS</strain>
    </source>
</reference>
<dbReference type="InterPro" id="IPR017989">
    <property type="entry name" value="Ribosome_inactivat_1/2"/>
</dbReference>
<dbReference type="Gene3D" id="3.40.420.10">
    <property type="entry name" value="Ricin (A subunit), domain 1"/>
    <property type="match status" value="1"/>
</dbReference>
<dbReference type="PANTHER" id="PTHR33453">
    <property type="match status" value="1"/>
</dbReference>
<dbReference type="InterPro" id="IPR036041">
    <property type="entry name" value="Ribosome-inact_prot_sf"/>
</dbReference>
<evidence type="ECO:0000313" key="2">
    <source>
        <dbReference type="EMBL" id="KAJ4823283.1"/>
    </source>
</evidence>
<keyword evidence="1" id="KW-0611">Plant defense</keyword>
<dbReference type="Gene3D" id="4.10.470.10">
    <property type="entry name" value="Ricin (A Subunit), domain 2"/>
    <property type="match status" value="1"/>
</dbReference>
<keyword evidence="1" id="KW-0652">Protein synthesis inhibitor</keyword>